<name>A0AAU7X8H2_9HYPH</name>
<protein>
    <submittedName>
        <fullName evidence="2">TraB/GumN family protein</fullName>
    </submittedName>
</protein>
<sequence>MRRWVDRVAIVLLVAGLLGSAPVHAAPDLWVVSKGEASVVLYGSLHFSGPERNWRTPSFVRALATADSLWLESVPAPASDALRTRIAAATMDPTRSLKARLAVDDQQRLEVIAARLGVPEAALDHMRPWSASLVLVERALRRAGLKPGGAEADVAGEGLARNVPVTGLEPAERTPALVSSLTDAEDLAVLTSTLRDLERPDPQFLRLQAAWEAGDEAAIEAIGIGEMRRDTPALYRLLIADRNKDWAERIGDLLVGRGRHFVSLGILHLVGPDRLQLVLEAQGYTVQRAPNR</sequence>
<dbReference type="Pfam" id="PF01963">
    <property type="entry name" value="TraB_PrgY_gumN"/>
    <property type="match status" value="1"/>
</dbReference>
<gene>
    <name evidence="2" type="ORF">ABS361_14965</name>
</gene>
<evidence type="ECO:0000313" key="2">
    <source>
        <dbReference type="EMBL" id="XBY43388.1"/>
    </source>
</evidence>
<proteinExistence type="predicted"/>
<dbReference type="PANTHER" id="PTHR40590:SF1">
    <property type="entry name" value="CYTOPLASMIC PROTEIN"/>
    <property type="match status" value="1"/>
</dbReference>
<keyword evidence="1" id="KW-0732">Signal</keyword>
<feature type="signal peptide" evidence="1">
    <location>
        <begin position="1"/>
        <end position="25"/>
    </location>
</feature>
<dbReference type="AlphaFoldDB" id="A0AAU7X8H2"/>
<reference evidence="2" key="1">
    <citation type="submission" date="2024-06" db="EMBL/GenBank/DDBJ databases">
        <title>Methylostella associata gen. nov., sp. nov., a novel Ancalomicrobiaceae-affiliated facultatively methylotrophic bacteria that feed on methanotrophs of the genus Methylococcus.</title>
        <authorList>
            <person name="Saltykova V."/>
            <person name="Danilova O.V."/>
            <person name="Oshkin I.Y."/>
            <person name="Belova S.E."/>
            <person name="Pimenov N.V."/>
            <person name="Dedysh S.N."/>
        </authorList>
    </citation>
    <scope>NUCLEOTIDE SEQUENCE</scope>
    <source>
        <strain evidence="2">S20</strain>
    </source>
</reference>
<dbReference type="KEGG" id="mflg:ABS361_14965"/>
<dbReference type="InterPro" id="IPR002816">
    <property type="entry name" value="TraB/PrgY/GumN_fam"/>
</dbReference>
<dbReference type="RefSeq" id="WP_407048487.1">
    <property type="nucleotide sequence ID" value="NZ_CP158568.1"/>
</dbReference>
<dbReference type="CDD" id="cd14789">
    <property type="entry name" value="Tiki"/>
    <property type="match status" value="1"/>
</dbReference>
<evidence type="ECO:0000256" key="1">
    <source>
        <dbReference type="SAM" id="SignalP"/>
    </source>
</evidence>
<dbReference type="PANTHER" id="PTHR40590">
    <property type="entry name" value="CYTOPLASMIC PROTEIN-RELATED"/>
    <property type="match status" value="1"/>
</dbReference>
<accession>A0AAU7X8H2</accession>
<dbReference type="EMBL" id="CP158568">
    <property type="protein sequence ID" value="XBY43388.1"/>
    <property type="molecule type" value="Genomic_DNA"/>
</dbReference>
<feature type="chain" id="PRO_5043683666" evidence="1">
    <location>
        <begin position="26"/>
        <end position="292"/>
    </location>
</feature>
<dbReference type="InterPro" id="IPR047111">
    <property type="entry name" value="YbaP-like"/>
</dbReference>
<organism evidence="2">
    <name type="scientific">Methyloraptor flagellatus</name>
    <dbReference type="NCBI Taxonomy" id="3162530"/>
    <lineage>
        <taxon>Bacteria</taxon>
        <taxon>Pseudomonadati</taxon>
        <taxon>Pseudomonadota</taxon>
        <taxon>Alphaproteobacteria</taxon>
        <taxon>Hyphomicrobiales</taxon>
        <taxon>Ancalomicrobiaceae</taxon>
        <taxon>Methyloraptor</taxon>
    </lineage>
</organism>